<dbReference type="PROSITE" id="PS50106">
    <property type="entry name" value="PDZ"/>
    <property type="match status" value="1"/>
</dbReference>
<feature type="compositionally biased region" description="Polar residues" evidence="1">
    <location>
        <begin position="614"/>
        <end position="624"/>
    </location>
</feature>
<feature type="compositionally biased region" description="Basic and acidic residues" evidence="1">
    <location>
        <begin position="779"/>
        <end position="788"/>
    </location>
</feature>
<dbReference type="OrthoDB" id="196547at2759"/>
<comment type="caution">
    <text evidence="4">The sequence shown here is derived from an EMBL/GenBank/DDBJ whole genome shotgun (WGS) entry which is preliminary data.</text>
</comment>
<name>A0A8B6FR70_MYTGA</name>
<feature type="region of interest" description="Disordered" evidence="1">
    <location>
        <begin position="498"/>
        <end position="559"/>
    </location>
</feature>
<feature type="compositionally biased region" description="Polar residues" evidence="1">
    <location>
        <begin position="543"/>
        <end position="559"/>
    </location>
</feature>
<evidence type="ECO:0000259" key="2">
    <source>
        <dbReference type="PROSITE" id="PS01179"/>
    </source>
</evidence>
<dbReference type="GO" id="GO:0005096">
    <property type="term" value="F:GTPase activator activity"/>
    <property type="evidence" value="ECO:0007669"/>
    <property type="project" value="InterPro"/>
</dbReference>
<dbReference type="EMBL" id="UYJE01007341">
    <property type="protein sequence ID" value="VDI53900.1"/>
    <property type="molecule type" value="Genomic_DNA"/>
</dbReference>
<evidence type="ECO:0000313" key="5">
    <source>
        <dbReference type="Proteomes" id="UP000596742"/>
    </source>
</evidence>
<dbReference type="InterPro" id="IPR001478">
    <property type="entry name" value="PDZ"/>
</dbReference>
<gene>
    <name evidence="4" type="ORF">MGAL_10B037451</name>
</gene>
<dbReference type="SMART" id="SM00462">
    <property type="entry name" value="PTB"/>
    <property type="match status" value="1"/>
</dbReference>
<accession>A0A8B6FR70</accession>
<dbReference type="PANTHER" id="PTHR45945">
    <property type="entry name" value="REGULATOR OF G-PROTEIN SIGNALING LOCO"/>
    <property type="match status" value="1"/>
</dbReference>
<dbReference type="Pfam" id="PF00640">
    <property type="entry name" value="PID"/>
    <property type="match status" value="1"/>
</dbReference>
<sequence>MYPQQSQQGSSGGHPKRRKKRPIHGLRVVEVTRSKSGYGFTISGQHPCVLSNIVKDSPAEYAGLKAGNYLVAVNNLNIAKAPHDDVVRMVGTSTGTLLLQVAESYNSSDSSDEEYHHRTKARYPNRIRQRHGSKHGERVLGECNQREKHNSQEHRHKETHFAKPADTKGAISRSRARLHTPVGAENTVTHSSKDLHQFAGPLPVERRSASQSRSLHVTPVMQRPQAKQAIVKSTTQSAHSSRQMAFMGSKNHYGSVDQNLNGMANAKKSYANNSISSLLKTSVANTSANNAFIVMDDDDGDDEESLLNQSFHETRVVVGYIGSLEMPSDADKPHIRIQSIRNAVRRLRVEQKIHTLVLMEVSADGVKLTNCMGTTVAHYPVDRIAFSGVTPDDKRFFGIVTLHCSNSDETGSEAGSQDESVSSGSCHVFMVDPEIKSHNIHAQKAKSFGITCTPTPDRHHCAEFPKSATPVILCISNLYKDRPGVSNDNELALSQAFTDPSRAPQRTASNSSNSDSGLGFGKEEPGSERVLVVNMPPPPDPPSQNGWHATINNSVHHCSPDNHTIPTPCRNVQKSVSMHGEASNRLNQSTLSEDWGRNKRKINPRALPDHGPKYNSTDGLERQNSAENLRASMRRLIQQRQRSGSTISSDQESNSSNVSDFQRSFSQPDLQKSSTSAFSKHLPDQSYGSCPNNSKIDNGDVDDDRLSPRAFLPPPFSQLRSPSAPPTFHRDDSFDDIPAAETSGMCSLIERFEQDQAFRISSPVDVSRRYSEGTPKQQKQREKNRTSDDLQENWAKPQTRTRKLSRLQHPFSHSHEVIHGGKHK</sequence>
<evidence type="ECO:0000313" key="4">
    <source>
        <dbReference type="EMBL" id="VDI53900.1"/>
    </source>
</evidence>
<dbReference type="AlphaFoldDB" id="A0A8B6FR70"/>
<evidence type="ECO:0000259" key="3">
    <source>
        <dbReference type="PROSITE" id="PS50106"/>
    </source>
</evidence>
<protein>
    <submittedName>
        <fullName evidence="4">Regulator of G-protein signaling</fullName>
    </submittedName>
</protein>
<dbReference type="Proteomes" id="UP000596742">
    <property type="component" value="Unassembled WGS sequence"/>
</dbReference>
<feature type="region of interest" description="Disordered" evidence="1">
    <location>
        <begin position="1"/>
        <end position="25"/>
    </location>
</feature>
<feature type="region of interest" description="Disordered" evidence="1">
    <location>
        <begin position="763"/>
        <end position="824"/>
    </location>
</feature>
<feature type="compositionally biased region" description="Basic residues" evidence="1">
    <location>
        <begin position="14"/>
        <end position="24"/>
    </location>
</feature>
<dbReference type="PROSITE" id="PS01179">
    <property type="entry name" value="PID"/>
    <property type="match status" value="1"/>
</dbReference>
<feature type="region of interest" description="Disordered" evidence="1">
    <location>
        <begin position="146"/>
        <end position="171"/>
    </location>
</feature>
<feature type="compositionally biased region" description="Low complexity" evidence="1">
    <location>
        <begin position="645"/>
        <end position="659"/>
    </location>
</feature>
<dbReference type="GO" id="GO:0005737">
    <property type="term" value="C:cytoplasm"/>
    <property type="evidence" value="ECO:0007669"/>
    <property type="project" value="TreeGrafter"/>
</dbReference>
<keyword evidence="5" id="KW-1185">Reference proteome</keyword>
<dbReference type="SMART" id="SM00228">
    <property type="entry name" value="PDZ"/>
    <property type="match status" value="1"/>
</dbReference>
<feature type="region of interest" description="Disordered" evidence="1">
    <location>
        <begin position="575"/>
        <end position="624"/>
    </location>
</feature>
<dbReference type="InterPro" id="IPR036034">
    <property type="entry name" value="PDZ_sf"/>
</dbReference>
<dbReference type="CDD" id="cd06710">
    <property type="entry name" value="PDZ_RGS12-like"/>
    <property type="match status" value="1"/>
</dbReference>
<feature type="domain" description="PID" evidence="2">
    <location>
        <begin position="318"/>
        <end position="429"/>
    </location>
</feature>
<dbReference type="CDD" id="cd13162">
    <property type="entry name" value="PTB_RGS12"/>
    <property type="match status" value="1"/>
</dbReference>
<dbReference type="SUPFAM" id="SSF50156">
    <property type="entry name" value="PDZ domain-like"/>
    <property type="match status" value="1"/>
</dbReference>
<dbReference type="GO" id="GO:0008277">
    <property type="term" value="P:regulation of G protein-coupled receptor signaling pathway"/>
    <property type="evidence" value="ECO:0007669"/>
    <property type="project" value="TreeGrafter"/>
</dbReference>
<dbReference type="GO" id="GO:0005634">
    <property type="term" value="C:nucleus"/>
    <property type="evidence" value="ECO:0007669"/>
    <property type="project" value="TreeGrafter"/>
</dbReference>
<dbReference type="PANTHER" id="PTHR45945:SF3">
    <property type="entry name" value="REGULATOR OF G-PROTEIN SIGNALING LOCO"/>
    <property type="match status" value="1"/>
</dbReference>
<dbReference type="Pfam" id="PF00595">
    <property type="entry name" value="PDZ"/>
    <property type="match status" value="1"/>
</dbReference>
<dbReference type="SUPFAM" id="SSF50729">
    <property type="entry name" value="PH domain-like"/>
    <property type="match status" value="1"/>
</dbReference>
<feature type="domain" description="PDZ" evidence="3">
    <location>
        <begin position="28"/>
        <end position="105"/>
    </location>
</feature>
<dbReference type="Gene3D" id="2.30.42.10">
    <property type="match status" value="1"/>
</dbReference>
<organism evidence="4 5">
    <name type="scientific">Mytilus galloprovincialis</name>
    <name type="common">Mediterranean mussel</name>
    <dbReference type="NCBI Taxonomy" id="29158"/>
    <lineage>
        <taxon>Eukaryota</taxon>
        <taxon>Metazoa</taxon>
        <taxon>Spiralia</taxon>
        <taxon>Lophotrochozoa</taxon>
        <taxon>Mollusca</taxon>
        <taxon>Bivalvia</taxon>
        <taxon>Autobranchia</taxon>
        <taxon>Pteriomorphia</taxon>
        <taxon>Mytilida</taxon>
        <taxon>Mytiloidea</taxon>
        <taxon>Mytilidae</taxon>
        <taxon>Mytilinae</taxon>
        <taxon>Mytilus</taxon>
    </lineage>
</organism>
<feature type="compositionally biased region" description="Polar residues" evidence="1">
    <location>
        <begin position="660"/>
        <end position="678"/>
    </location>
</feature>
<feature type="region of interest" description="Disordered" evidence="1">
    <location>
        <begin position="638"/>
        <end position="733"/>
    </location>
</feature>
<feature type="compositionally biased region" description="Polar residues" evidence="1">
    <location>
        <begin position="504"/>
        <end position="516"/>
    </location>
</feature>
<feature type="region of interest" description="Disordered" evidence="1">
    <location>
        <begin position="207"/>
        <end position="228"/>
    </location>
</feature>
<reference evidence="4" key="1">
    <citation type="submission" date="2018-11" db="EMBL/GenBank/DDBJ databases">
        <authorList>
            <person name="Alioto T."/>
            <person name="Alioto T."/>
        </authorList>
    </citation>
    <scope>NUCLEOTIDE SEQUENCE</scope>
</reference>
<feature type="compositionally biased region" description="Polar residues" evidence="1">
    <location>
        <begin position="686"/>
        <end position="696"/>
    </location>
</feature>
<dbReference type="GO" id="GO:0005886">
    <property type="term" value="C:plasma membrane"/>
    <property type="evidence" value="ECO:0007669"/>
    <property type="project" value="TreeGrafter"/>
</dbReference>
<dbReference type="Gene3D" id="2.30.29.30">
    <property type="entry name" value="Pleckstrin-homology domain (PH domain)/Phosphotyrosine-binding domain (PTB)"/>
    <property type="match status" value="1"/>
</dbReference>
<proteinExistence type="predicted"/>
<feature type="compositionally biased region" description="Basic and acidic residues" evidence="1">
    <location>
        <begin position="813"/>
        <end position="824"/>
    </location>
</feature>
<evidence type="ECO:0000256" key="1">
    <source>
        <dbReference type="SAM" id="MobiDB-lite"/>
    </source>
</evidence>
<dbReference type="InterPro" id="IPR006020">
    <property type="entry name" value="PTB/PI_dom"/>
</dbReference>
<dbReference type="InterPro" id="IPR046995">
    <property type="entry name" value="RGS10/12/14-like"/>
</dbReference>
<feature type="compositionally biased region" description="Basic and acidic residues" evidence="1">
    <location>
        <begin position="146"/>
        <end position="166"/>
    </location>
</feature>
<dbReference type="InterPro" id="IPR011993">
    <property type="entry name" value="PH-like_dom_sf"/>
</dbReference>